<feature type="domain" description="HTH luxR-type" evidence="5">
    <location>
        <begin position="142"/>
        <end position="207"/>
    </location>
</feature>
<keyword evidence="1" id="KW-0805">Transcription regulation</keyword>
<sequence length="243" mass="26109">MTTMPVLAIGSDRNWRARLDRILSGRGEVSWLGSRGPGEPGRGPNPSLLLLDGDDPRVERELQRLHVPMPQRLYFFHQPDVASLRDCVHAGAAGCLDKEASPETVLRAIRSVGSGLFAVDPALLMQAMSGPQEPEPAAPENPPGNWSQLTERQREIVRWAAQGLSNKQIARHLGISPETVKSHLHHVFERAGVSGRMALLAMRWAEEAGHDHLDAHEGNGGESSGNGANGANGSGGSGRRDVA</sequence>
<evidence type="ECO:0000256" key="2">
    <source>
        <dbReference type="ARBA" id="ARBA00023125"/>
    </source>
</evidence>
<dbReference type="PRINTS" id="PR00038">
    <property type="entry name" value="HTHLUXR"/>
</dbReference>
<evidence type="ECO:0000313" key="7">
    <source>
        <dbReference type="Proteomes" id="UP001429984"/>
    </source>
</evidence>
<keyword evidence="2" id="KW-0238">DNA-binding</keyword>
<organism evidence="6 7">
    <name type="scientific">Lysobacter niastensis</name>
    <dbReference type="NCBI Taxonomy" id="380629"/>
    <lineage>
        <taxon>Bacteria</taxon>
        <taxon>Pseudomonadati</taxon>
        <taxon>Pseudomonadota</taxon>
        <taxon>Gammaproteobacteria</taxon>
        <taxon>Lysobacterales</taxon>
        <taxon>Lysobacteraceae</taxon>
        <taxon>Lysobacter</taxon>
    </lineage>
</organism>
<name>A0ABS0B8I0_9GAMM</name>
<dbReference type="RefSeq" id="WP_194931923.1">
    <property type="nucleotide sequence ID" value="NZ_JADLZT010000008.1"/>
</dbReference>
<feature type="region of interest" description="Disordered" evidence="4">
    <location>
        <begin position="129"/>
        <end position="148"/>
    </location>
</feature>
<dbReference type="CDD" id="cd06170">
    <property type="entry name" value="LuxR_C_like"/>
    <property type="match status" value="1"/>
</dbReference>
<evidence type="ECO:0000256" key="3">
    <source>
        <dbReference type="ARBA" id="ARBA00023163"/>
    </source>
</evidence>
<evidence type="ECO:0000313" key="6">
    <source>
        <dbReference type="EMBL" id="MBF6025318.1"/>
    </source>
</evidence>
<keyword evidence="3" id="KW-0804">Transcription</keyword>
<gene>
    <name evidence="6" type="ORF">IU514_14885</name>
</gene>
<dbReference type="PANTHER" id="PTHR44688:SF16">
    <property type="entry name" value="DNA-BINDING TRANSCRIPTIONAL ACTIVATOR DEVR_DOSR"/>
    <property type="match status" value="1"/>
</dbReference>
<dbReference type="Proteomes" id="UP001429984">
    <property type="component" value="Unassembled WGS sequence"/>
</dbReference>
<dbReference type="SMART" id="SM00421">
    <property type="entry name" value="HTH_LUXR"/>
    <property type="match status" value="1"/>
</dbReference>
<dbReference type="PROSITE" id="PS00622">
    <property type="entry name" value="HTH_LUXR_1"/>
    <property type="match status" value="1"/>
</dbReference>
<feature type="compositionally biased region" description="Gly residues" evidence="4">
    <location>
        <begin position="220"/>
        <end position="237"/>
    </location>
</feature>
<keyword evidence="7" id="KW-1185">Reference proteome</keyword>
<proteinExistence type="predicted"/>
<evidence type="ECO:0000259" key="5">
    <source>
        <dbReference type="PROSITE" id="PS50043"/>
    </source>
</evidence>
<dbReference type="Pfam" id="PF00196">
    <property type="entry name" value="GerE"/>
    <property type="match status" value="1"/>
</dbReference>
<dbReference type="InterPro" id="IPR000792">
    <property type="entry name" value="Tscrpt_reg_LuxR_C"/>
</dbReference>
<dbReference type="Gene3D" id="3.40.50.2300">
    <property type="match status" value="1"/>
</dbReference>
<evidence type="ECO:0000256" key="4">
    <source>
        <dbReference type="SAM" id="MobiDB-lite"/>
    </source>
</evidence>
<evidence type="ECO:0000256" key="1">
    <source>
        <dbReference type="ARBA" id="ARBA00023015"/>
    </source>
</evidence>
<dbReference type="InterPro" id="IPR016032">
    <property type="entry name" value="Sig_transdc_resp-reg_C-effctor"/>
</dbReference>
<dbReference type="SUPFAM" id="SSF46894">
    <property type="entry name" value="C-terminal effector domain of the bipartite response regulators"/>
    <property type="match status" value="1"/>
</dbReference>
<feature type="compositionally biased region" description="Pro residues" evidence="4">
    <location>
        <begin position="133"/>
        <end position="142"/>
    </location>
</feature>
<reference evidence="6 7" key="1">
    <citation type="submission" date="2020-11" db="EMBL/GenBank/DDBJ databases">
        <title>Draft Genome Sequence and Secondary Metabolite Biosynthetic Potential of the Lysobacter niastensis Type strain DSM 18481.</title>
        <authorList>
            <person name="Turrini P."/>
            <person name="Artuso I."/>
            <person name="Tescari M."/>
            <person name="Lugli G.A."/>
            <person name="Frangipani E."/>
            <person name="Ventura M."/>
            <person name="Visca P."/>
        </authorList>
    </citation>
    <scope>NUCLEOTIDE SEQUENCE [LARGE SCALE GENOMIC DNA]</scope>
    <source>
        <strain evidence="6 7">DSM 18481</strain>
    </source>
</reference>
<dbReference type="EMBL" id="JADLZT010000008">
    <property type="protein sequence ID" value="MBF6025318.1"/>
    <property type="molecule type" value="Genomic_DNA"/>
</dbReference>
<comment type="caution">
    <text evidence="6">The sequence shown here is derived from an EMBL/GenBank/DDBJ whole genome shotgun (WGS) entry which is preliminary data.</text>
</comment>
<feature type="region of interest" description="Disordered" evidence="4">
    <location>
        <begin position="212"/>
        <end position="243"/>
    </location>
</feature>
<accession>A0ABS0B8I0</accession>
<protein>
    <submittedName>
        <fullName evidence="6">Response regulator transcription factor</fullName>
    </submittedName>
</protein>
<dbReference type="PANTHER" id="PTHR44688">
    <property type="entry name" value="DNA-BINDING TRANSCRIPTIONAL ACTIVATOR DEVR_DOSR"/>
    <property type="match status" value="1"/>
</dbReference>
<dbReference type="PROSITE" id="PS50043">
    <property type="entry name" value="HTH_LUXR_2"/>
    <property type="match status" value="1"/>
</dbReference>